<reference evidence="6 8" key="1">
    <citation type="journal article" date="2015" name="Genome Announc.">
        <title>Draft Genome Sequence of a Heterotrophic Facultative Anaerobic Thermophilic Bacterium, Ardenticatena maritima Strain 110ST.</title>
        <authorList>
            <person name="Kawaichi S."/>
            <person name="Yoshida T."/>
            <person name="Sako Y."/>
            <person name="Nakamura R."/>
        </authorList>
    </citation>
    <scope>NUCLEOTIDE SEQUENCE [LARGE SCALE GENOMIC DNA]</scope>
    <source>
        <strain evidence="6 8">110S</strain>
    </source>
</reference>
<comment type="caution">
    <text evidence="6">The sequence shown here is derived from an EMBL/GenBank/DDBJ whole genome shotgun (WGS) entry which is preliminary data.</text>
</comment>
<proteinExistence type="predicted"/>
<comment type="cofactor">
    <cofactor evidence="1">
        <name>Zn(2+)</name>
        <dbReference type="ChEBI" id="CHEBI:29105"/>
    </cofactor>
</comment>
<dbReference type="EMBL" id="LGKN01000005">
    <property type="protein sequence ID" value="KPL87937.1"/>
    <property type="molecule type" value="Genomic_DNA"/>
</dbReference>
<evidence type="ECO:0000259" key="5">
    <source>
        <dbReference type="SMART" id="SM00849"/>
    </source>
</evidence>
<dbReference type="Proteomes" id="UP000050502">
    <property type="component" value="Unassembled WGS sequence"/>
</dbReference>
<dbReference type="Gene3D" id="3.60.15.10">
    <property type="entry name" value="Ribonuclease Z/Hydroxyacylglutathione hydrolase-like"/>
    <property type="match status" value="1"/>
</dbReference>
<dbReference type="RefSeq" id="WP_054491770.1">
    <property type="nucleotide sequence ID" value="NZ_BBZA01000015.1"/>
</dbReference>
<evidence type="ECO:0000313" key="8">
    <source>
        <dbReference type="Proteomes" id="UP000037784"/>
    </source>
</evidence>
<name>A0A0M8K6K3_9CHLR</name>
<protein>
    <submittedName>
        <fullName evidence="7">Beta-lactamase</fullName>
    </submittedName>
</protein>
<dbReference type="EMBL" id="BBZA01000015">
    <property type="protein sequence ID" value="GAP61831.1"/>
    <property type="molecule type" value="Genomic_DNA"/>
</dbReference>
<evidence type="ECO:0000313" key="9">
    <source>
        <dbReference type="Proteomes" id="UP000050502"/>
    </source>
</evidence>
<reference evidence="7 9" key="2">
    <citation type="submission" date="2015-07" db="EMBL/GenBank/DDBJ databases">
        <title>Whole genome sequence of Ardenticatena maritima DSM 23922.</title>
        <authorList>
            <person name="Hemp J."/>
            <person name="Ward L.M."/>
            <person name="Pace L.A."/>
            <person name="Fischer W.W."/>
        </authorList>
    </citation>
    <scope>NUCLEOTIDE SEQUENCE [LARGE SCALE GENOMIC DNA]</scope>
    <source>
        <strain evidence="7 9">110S</strain>
    </source>
</reference>
<gene>
    <name evidence="6" type="ORF">ARMA_0254</name>
    <name evidence="7" type="ORF">SE16_10455</name>
</gene>
<dbReference type="InterPro" id="IPR036866">
    <property type="entry name" value="RibonucZ/Hydroxyglut_hydro"/>
</dbReference>
<dbReference type="GO" id="GO:0046872">
    <property type="term" value="F:metal ion binding"/>
    <property type="evidence" value="ECO:0007669"/>
    <property type="project" value="UniProtKB-KW"/>
</dbReference>
<dbReference type="SUPFAM" id="SSF56281">
    <property type="entry name" value="Metallo-hydrolase/oxidoreductase"/>
    <property type="match status" value="1"/>
</dbReference>
<keyword evidence="3" id="KW-0378">Hydrolase</keyword>
<dbReference type="OrthoDB" id="9802248at2"/>
<keyword evidence="2" id="KW-0479">Metal-binding</keyword>
<dbReference type="InterPro" id="IPR001279">
    <property type="entry name" value="Metallo-B-lactamas"/>
</dbReference>
<dbReference type="Proteomes" id="UP000037784">
    <property type="component" value="Unassembled WGS sequence"/>
</dbReference>
<dbReference type="InterPro" id="IPR051453">
    <property type="entry name" value="MBL_Glyoxalase_II"/>
</dbReference>
<keyword evidence="4" id="KW-0862">Zinc</keyword>
<evidence type="ECO:0000313" key="7">
    <source>
        <dbReference type="EMBL" id="KPL87937.1"/>
    </source>
</evidence>
<evidence type="ECO:0000256" key="4">
    <source>
        <dbReference type="ARBA" id="ARBA00022833"/>
    </source>
</evidence>
<evidence type="ECO:0000256" key="3">
    <source>
        <dbReference type="ARBA" id="ARBA00022801"/>
    </source>
</evidence>
<dbReference type="SMART" id="SM00849">
    <property type="entry name" value="Lactamase_B"/>
    <property type="match status" value="1"/>
</dbReference>
<organism evidence="6 8">
    <name type="scientific">Ardenticatena maritima</name>
    <dbReference type="NCBI Taxonomy" id="872965"/>
    <lineage>
        <taxon>Bacteria</taxon>
        <taxon>Bacillati</taxon>
        <taxon>Chloroflexota</taxon>
        <taxon>Ardenticatenia</taxon>
        <taxon>Ardenticatenales</taxon>
        <taxon>Ardenticatenaceae</taxon>
        <taxon>Ardenticatena</taxon>
    </lineage>
</organism>
<keyword evidence="8" id="KW-1185">Reference proteome</keyword>
<feature type="domain" description="Metallo-beta-lactamase" evidence="5">
    <location>
        <begin position="13"/>
        <end position="174"/>
    </location>
</feature>
<evidence type="ECO:0000256" key="2">
    <source>
        <dbReference type="ARBA" id="ARBA00022723"/>
    </source>
</evidence>
<dbReference type="PANTHER" id="PTHR46233:SF3">
    <property type="entry name" value="HYDROXYACYLGLUTATHIONE HYDROLASE GLOC"/>
    <property type="match status" value="1"/>
</dbReference>
<accession>A0A0M8K6K3</accession>
<dbReference type="GO" id="GO:0016787">
    <property type="term" value="F:hydrolase activity"/>
    <property type="evidence" value="ECO:0007669"/>
    <property type="project" value="UniProtKB-KW"/>
</dbReference>
<dbReference type="Pfam" id="PF00753">
    <property type="entry name" value="Lactamase_B"/>
    <property type="match status" value="1"/>
</dbReference>
<dbReference type="CDD" id="cd06262">
    <property type="entry name" value="metallo-hydrolase-like_MBL-fold"/>
    <property type="match status" value="1"/>
</dbReference>
<dbReference type="AlphaFoldDB" id="A0A0M8K6K3"/>
<dbReference type="PANTHER" id="PTHR46233">
    <property type="entry name" value="HYDROXYACYLGLUTATHIONE HYDROLASE GLOC"/>
    <property type="match status" value="1"/>
</dbReference>
<sequence>MLELRSASVGPWPMNAYAFVCPHTRHSVLIDPGAEPETLQRLLDGTIPQAILLTHTHPDHIGALDEMRTVLGVPVLAHAGPHWQGVDIHQDGVLVDGDIVPVGEGRLRVAYTPGHTEDMLCFLDAHGVDAVVGDTLFEGGPGKTWSPEGFRQTLRTLRDVVLTWPDETRCHPGHGASFRLGDIRARIEAFLAREYGDFYGDATWDMGLDA</sequence>
<reference evidence="8" key="3">
    <citation type="submission" date="2015-08" db="EMBL/GenBank/DDBJ databases">
        <title>Draft Genome Sequence of a Heterotrophic Facultative Anaerobic Bacterium Ardenticatena maritima Strain 110S.</title>
        <authorList>
            <person name="Kawaichi S."/>
            <person name="Yoshida T."/>
            <person name="Sako Y."/>
            <person name="Nakamura R."/>
        </authorList>
    </citation>
    <scope>NUCLEOTIDE SEQUENCE [LARGE SCALE GENOMIC DNA]</scope>
    <source>
        <strain evidence="8">110S</strain>
    </source>
</reference>
<dbReference type="InParanoid" id="A0A0M8K6K3"/>
<dbReference type="STRING" id="872965.SE16_10455"/>
<evidence type="ECO:0000313" key="6">
    <source>
        <dbReference type="EMBL" id="GAP61831.1"/>
    </source>
</evidence>
<evidence type="ECO:0000256" key="1">
    <source>
        <dbReference type="ARBA" id="ARBA00001947"/>
    </source>
</evidence>